<evidence type="ECO:0000313" key="3">
    <source>
        <dbReference type="Proteomes" id="UP001159641"/>
    </source>
</evidence>
<name>A0AB34H0V7_ESCRO</name>
<comment type="caution">
    <text evidence="2">The sequence shown here is derived from an EMBL/GenBank/DDBJ whole genome shotgun (WGS) entry which is preliminary data.</text>
</comment>
<protein>
    <submittedName>
        <fullName evidence="2">Uncharacterized protein</fullName>
    </submittedName>
</protein>
<gene>
    <name evidence="2" type="ORF">J1605_006212</name>
</gene>
<feature type="compositionally biased region" description="Basic and acidic residues" evidence="1">
    <location>
        <begin position="54"/>
        <end position="68"/>
    </location>
</feature>
<feature type="non-terminal residue" evidence="2">
    <location>
        <position position="1"/>
    </location>
</feature>
<dbReference type="Proteomes" id="UP001159641">
    <property type="component" value="Unassembled WGS sequence"/>
</dbReference>
<sequence>VNANFISLLIPSSHLCSVAFPQFQVHISISRPEGDQRACGIHQARRRLRSQPAGKEESTARREEKAVAELRLTGTHSNAQHDL</sequence>
<accession>A0AB34H0V7</accession>
<feature type="region of interest" description="Disordered" evidence="1">
    <location>
        <begin position="44"/>
        <end position="83"/>
    </location>
</feature>
<proteinExistence type="predicted"/>
<evidence type="ECO:0000313" key="2">
    <source>
        <dbReference type="EMBL" id="KAJ8786431.1"/>
    </source>
</evidence>
<organism evidence="2 3">
    <name type="scientific">Eschrichtius robustus</name>
    <name type="common">California gray whale</name>
    <name type="synonym">Eschrichtius gibbosus</name>
    <dbReference type="NCBI Taxonomy" id="9764"/>
    <lineage>
        <taxon>Eukaryota</taxon>
        <taxon>Metazoa</taxon>
        <taxon>Chordata</taxon>
        <taxon>Craniata</taxon>
        <taxon>Vertebrata</taxon>
        <taxon>Euteleostomi</taxon>
        <taxon>Mammalia</taxon>
        <taxon>Eutheria</taxon>
        <taxon>Laurasiatheria</taxon>
        <taxon>Artiodactyla</taxon>
        <taxon>Whippomorpha</taxon>
        <taxon>Cetacea</taxon>
        <taxon>Mysticeti</taxon>
        <taxon>Eschrichtiidae</taxon>
        <taxon>Eschrichtius</taxon>
    </lineage>
</organism>
<reference evidence="2 3" key="1">
    <citation type="submission" date="2022-11" db="EMBL/GenBank/DDBJ databases">
        <title>Whole genome sequence of Eschrichtius robustus ER-17-0199.</title>
        <authorList>
            <person name="Bruniche-Olsen A."/>
            <person name="Black A.N."/>
            <person name="Fields C.J."/>
            <person name="Walden K."/>
            <person name="Dewoody J.A."/>
        </authorList>
    </citation>
    <scope>NUCLEOTIDE SEQUENCE [LARGE SCALE GENOMIC DNA]</scope>
    <source>
        <strain evidence="2">ER-17-0199</strain>
        <tissue evidence="2">Blubber</tissue>
    </source>
</reference>
<dbReference type="AlphaFoldDB" id="A0AB34H0V7"/>
<keyword evidence="3" id="KW-1185">Reference proteome</keyword>
<dbReference type="EMBL" id="JAIQCJ010001987">
    <property type="protein sequence ID" value="KAJ8786431.1"/>
    <property type="molecule type" value="Genomic_DNA"/>
</dbReference>
<feature type="compositionally biased region" description="Polar residues" evidence="1">
    <location>
        <begin position="74"/>
        <end position="83"/>
    </location>
</feature>
<evidence type="ECO:0000256" key="1">
    <source>
        <dbReference type="SAM" id="MobiDB-lite"/>
    </source>
</evidence>